<organism evidence="15 16">
    <name type="scientific">Eptatretus burgeri</name>
    <name type="common">Inshore hagfish</name>
    <dbReference type="NCBI Taxonomy" id="7764"/>
    <lineage>
        <taxon>Eukaryota</taxon>
        <taxon>Metazoa</taxon>
        <taxon>Chordata</taxon>
        <taxon>Craniata</taxon>
        <taxon>Vertebrata</taxon>
        <taxon>Cyclostomata</taxon>
        <taxon>Myxini</taxon>
        <taxon>Myxiniformes</taxon>
        <taxon>Myxinidae</taxon>
        <taxon>Eptatretinae</taxon>
        <taxon>Eptatretus</taxon>
    </lineage>
</organism>
<evidence type="ECO:0000256" key="10">
    <source>
        <dbReference type="ARBA" id="ARBA00048679"/>
    </source>
</evidence>
<sequence length="533" mass="61543">MADSRIALRLLMQLLIQFYLDVKFILVSPPFHRLQENLPFLSRTNTMDNGTDLPRASINSSQEKSDRKQKRYTVYKVVVKNSNQSWFVLRRYTEFDKLFSTLKKRFPHMALKIPAKRIFGNNFDPDFIKQRSEGLNGFIQTVMSNPELFKLPEVHSFLQLDNPRSEPDFFDIEDHNDRNNKASEMNLGPSGNPLAKPSDFAFQKVLGKGSYGKVLLAKHKSDGKVYAVKVLQKAAILKKKEERHVMAERNVLVKNCSHPFLVGLHYSFQTTEKLYFVLDYVNGGELFFHLQRERCFPEPRARFYTAEIASAIGYLHSLNIIYRDLKPENILLDFEGHIKLTDFGLCKEGMQPEETTNTFCGTPEYLAPEILRKEPYDRTVDWWCLGSVLYEMLYGLPPFYCRDIPIMYDNILHKPVQLRPPASPAACDAMRCMLWKDKASRLGAQRDFEEIKSHKFFESIAWEELDTKCVLVPFRPTVDGPDDLQNFDIEFLEQPVTASVCCDSESRLSVSVMEADDAFLGFSYAPPVPDDFH</sequence>
<evidence type="ECO:0000256" key="4">
    <source>
        <dbReference type="ARBA" id="ARBA00022553"/>
    </source>
</evidence>
<keyword evidence="8 11" id="KW-0067">ATP-binding</keyword>
<evidence type="ECO:0000256" key="6">
    <source>
        <dbReference type="ARBA" id="ARBA00022741"/>
    </source>
</evidence>
<keyword evidence="4" id="KW-0597">Phosphoprotein</keyword>
<evidence type="ECO:0000256" key="3">
    <source>
        <dbReference type="ARBA" id="ARBA00022527"/>
    </source>
</evidence>
<evidence type="ECO:0000256" key="8">
    <source>
        <dbReference type="ARBA" id="ARBA00022840"/>
    </source>
</evidence>
<dbReference type="Pfam" id="PF00433">
    <property type="entry name" value="Pkinase_C"/>
    <property type="match status" value="1"/>
</dbReference>
<dbReference type="Proteomes" id="UP000694388">
    <property type="component" value="Unplaced"/>
</dbReference>
<reference evidence="15" key="1">
    <citation type="submission" date="2025-08" db="UniProtKB">
        <authorList>
            <consortium name="Ensembl"/>
        </authorList>
    </citation>
    <scope>IDENTIFICATION</scope>
</reference>
<dbReference type="SMART" id="SM00312">
    <property type="entry name" value="PX"/>
    <property type="match status" value="1"/>
</dbReference>
<evidence type="ECO:0000259" key="13">
    <source>
        <dbReference type="PROSITE" id="PS50195"/>
    </source>
</evidence>
<feature type="domain" description="Protein kinase" evidence="12">
    <location>
        <begin position="200"/>
        <end position="457"/>
    </location>
</feature>
<dbReference type="Ensembl" id="ENSEBUT00000006736.1">
    <property type="protein sequence ID" value="ENSEBUP00000006282.1"/>
    <property type="gene ID" value="ENSEBUG00000004176.1"/>
</dbReference>
<dbReference type="InterPro" id="IPR000719">
    <property type="entry name" value="Prot_kinase_dom"/>
</dbReference>
<evidence type="ECO:0000256" key="7">
    <source>
        <dbReference type="ARBA" id="ARBA00022777"/>
    </source>
</evidence>
<comment type="catalytic activity">
    <reaction evidence="9">
        <text>L-threonyl-[protein] + ATP = O-phospho-L-threonyl-[protein] + ADP + H(+)</text>
        <dbReference type="Rhea" id="RHEA:46608"/>
        <dbReference type="Rhea" id="RHEA-COMP:11060"/>
        <dbReference type="Rhea" id="RHEA-COMP:11605"/>
        <dbReference type="ChEBI" id="CHEBI:15378"/>
        <dbReference type="ChEBI" id="CHEBI:30013"/>
        <dbReference type="ChEBI" id="CHEBI:30616"/>
        <dbReference type="ChEBI" id="CHEBI:61977"/>
        <dbReference type="ChEBI" id="CHEBI:456216"/>
        <dbReference type="EC" id="2.7.11.1"/>
    </reaction>
</comment>
<accession>A0A8C4NMT5</accession>
<dbReference type="AlphaFoldDB" id="A0A8C4NMT5"/>
<evidence type="ECO:0000313" key="15">
    <source>
        <dbReference type="Ensembl" id="ENSEBUP00000006282.1"/>
    </source>
</evidence>
<evidence type="ECO:0000256" key="2">
    <source>
        <dbReference type="ARBA" id="ARBA00012513"/>
    </source>
</evidence>
<keyword evidence="16" id="KW-1185">Reference proteome</keyword>
<dbReference type="FunFam" id="3.30.200.20:FF:000030">
    <property type="entry name" value="Non-specific serine/threonine protein kinase"/>
    <property type="match status" value="1"/>
</dbReference>
<dbReference type="Gene3D" id="1.10.510.10">
    <property type="entry name" value="Transferase(Phosphotransferase) domain 1"/>
    <property type="match status" value="1"/>
</dbReference>
<dbReference type="InterPro" id="IPR036871">
    <property type="entry name" value="PX_dom_sf"/>
</dbReference>
<dbReference type="SUPFAM" id="SSF56112">
    <property type="entry name" value="Protein kinase-like (PK-like)"/>
    <property type="match status" value="1"/>
</dbReference>
<dbReference type="InterPro" id="IPR011009">
    <property type="entry name" value="Kinase-like_dom_sf"/>
</dbReference>
<dbReference type="Gene3D" id="3.30.1520.10">
    <property type="entry name" value="Phox-like domain"/>
    <property type="match status" value="1"/>
</dbReference>
<proteinExistence type="inferred from homology"/>
<evidence type="ECO:0000259" key="12">
    <source>
        <dbReference type="PROSITE" id="PS50011"/>
    </source>
</evidence>
<dbReference type="PROSITE" id="PS50011">
    <property type="entry name" value="PROTEIN_KINASE_DOM"/>
    <property type="match status" value="1"/>
</dbReference>
<dbReference type="InterPro" id="IPR017892">
    <property type="entry name" value="Pkinase_C"/>
</dbReference>
<dbReference type="InterPro" id="IPR017441">
    <property type="entry name" value="Protein_kinase_ATP_BS"/>
</dbReference>
<dbReference type="PROSITE" id="PS00108">
    <property type="entry name" value="PROTEIN_KINASE_ST"/>
    <property type="match status" value="1"/>
</dbReference>
<evidence type="ECO:0000313" key="16">
    <source>
        <dbReference type="Proteomes" id="UP000694388"/>
    </source>
</evidence>
<evidence type="ECO:0000259" key="14">
    <source>
        <dbReference type="PROSITE" id="PS51285"/>
    </source>
</evidence>
<dbReference type="FunFam" id="1.10.510.10:FF:000065">
    <property type="entry name" value="Non-specific serine/threonine protein kinase"/>
    <property type="match status" value="1"/>
</dbReference>
<dbReference type="GeneTree" id="ENSGT00940000153776"/>
<keyword evidence="5" id="KW-0808">Transferase</keyword>
<keyword evidence="3" id="KW-0723">Serine/threonine-protein kinase</keyword>
<dbReference type="InterPro" id="IPR008271">
    <property type="entry name" value="Ser/Thr_kinase_AS"/>
</dbReference>
<reference evidence="15" key="2">
    <citation type="submission" date="2025-09" db="UniProtKB">
        <authorList>
            <consortium name="Ensembl"/>
        </authorList>
    </citation>
    <scope>IDENTIFICATION</scope>
</reference>
<evidence type="ECO:0000256" key="9">
    <source>
        <dbReference type="ARBA" id="ARBA00047899"/>
    </source>
</evidence>
<dbReference type="InterPro" id="IPR000961">
    <property type="entry name" value="AGC-kinase_C"/>
</dbReference>
<feature type="binding site" evidence="11">
    <location>
        <position position="238"/>
    </location>
    <ligand>
        <name>ATP</name>
        <dbReference type="ChEBI" id="CHEBI:30616"/>
    </ligand>
</feature>
<keyword evidence="7" id="KW-0418">Kinase</keyword>
<dbReference type="SMART" id="SM00220">
    <property type="entry name" value="S_TKc"/>
    <property type="match status" value="1"/>
</dbReference>
<dbReference type="Pfam" id="PF00069">
    <property type="entry name" value="Pkinase"/>
    <property type="match status" value="1"/>
</dbReference>
<dbReference type="PROSITE" id="PS00107">
    <property type="entry name" value="PROTEIN_KINASE_ATP"/>
    <property type="match status" value="1"/>
</dbReference>
<dbReference type="InterPro" id="IPR001683">
    <property type="entry name" value="PX_dom"/>
</dbReference>
<dbReference type="PROSITE" id="PS50195">
    <property type="entry name" value="PX"/>
    <property type="match status" value="1"/>
</dbReference>
<feature type="domain" description="AGC-kinase C-terminal" evidence="14">
    <location>
        <begin position="458"/>
        <end position="533"/>
    </location>
</feature>
<dbReference type="GO" id="GO:0005524">
    <property type="term" value="F:ATP binding"/>
    <property type="evidence" value="ECO:0007669"/>
    <property type="project" value="UniProtKB-UniRule"/>
</dbReference>
<protein>
    <recommendedName>
        <fullName evidence="2">non-specific serine/threonine protein kinase</fullName>
        <ecNumber evidence="2">2.7.11.1</ecNumber>
    </recommendedName>
</protein>
<dbReference type="GO" id="GO:0035091">
    <property type="term" value="F:phosphatidylinositol binding"/>
    <property type="evidence" value="ECO:0007669"/>
    <property type="project" value="InterPro"/>
</dbReference>
<feature type="domain" description="PX" evidence="13">
    <location>
        <begin position="53"/>
        <end position="165"/>
    </location>
</feature>
<keyword evidence="6 11" id="KW-0547">Nucleotide-binding</keyword>
<dbReference type="SMART" id="SM00133">
    <property type="entry name" value="S_TK_X"/>
    <property type="match status" value="1"/>
</dbReference>
<evidence type="ECO:0000256" key="1">
    <source>
        <dbReference type="ARBA" id="ARBA00009903"/>
    </source>
</evidence>
<comment type="catalytic activity">
    <reaction evidence="10">
        <text>L-seryl-[protein] + ATP = O-phospho-L-seryl-[protein] + ADP + H(+)</text>
        <dbReference type="Rhea" id="RHEA:17989"/>
        <dbReference type="Rhea" id="RHEA-COMP:9863"/>
        <dbReference type="Rhea" id="RHEA-COMP:11604"/>
        <dbReference type="ChEBI" id="CHEBI:15378"/>
        <dbReference type="ChEBI" id="CHEBI:29999"/>
        <dbReference type="ChEBI" id="CHEBI:30616"/>
        <dbReference type="ChEBI" id="CHEBI:83421"/>
        <dbReference type="ChEBI" id="CHEBI:456216"/>
        <dbReference type="EC" id="2.7.11.1"/>
    </reaction>
</comment>
<dbReference type="PROSITE" id="PS51285">
    <property type="entry name" value="AGC_KINASE_CTER"/>
    <property type="match status" value="1"/>
</dbReference>
<dbReference type="GO" id="GO:0004674">
    <property type="term" value="F:protein serine/threonine kinase activity"/>
    <property type="evidence" value="ECO:0007669"/>
    <property type="project" value="UniProtKB-KW"/>
</dbReference>
<comment type="similarity">
    <text evidence="1">Belongs to the protein kinase superfamily. AGC Ser/Thr protein kinase family.</text>
</comment>
<dbReference type="CDD" id="cd05575">
    <property type="entry name" value="STKc_SGK"/>
    <property type="match status" value="1"/>
</dbReference>
<evidence type="ECO:0000256" key="5">
    <source>
        <dbReference type="ARBA" id="ARBA00022679"/>
    </source>
</evidence>
<evidence type="ECO:0000256" key="11">
    <source>
        <dbReference type="PROSITE-ProRule" id="PRU10141"/>
    </source>
</evidence>
<dbReference type="Pfam" id="PF00787">
    <property type="entry name" value="PX"/>
    <property type="match status" value="1"/>
</dbReference>
<dbReference type="PANTHER" id="PTHR24351">
    <property type="entry name" value="RIBOSOMAL PROTEIN S6 KINASE"/>
    <property type="match status" value="1"/>
</dbReference>
<dbReference type="EC" id="2.7.11.1" evidence="2"/>
<dbReference type="SUPFAM" id="SSF64268">
    <property type="entry name" value="PX domain"/>
    <property type="match status" value="1"/>
</dbReference>
<name>A0A8C4NMT5_EPTBU</name>
<dbReference type="Gene3D" id="3.30.200.20">
    <property type="entry name" value="Phosphorylase Kinase, domain 1"/>
    <property type="match status" value="1"/>
</dbReference>